<name>A0A179D6F8_9BACT</name>
<evidence type="ECO:0000259" key="1">
    <source>
        <dbReference type="PROSITE" id="PS50853"/>
    </source>
</evidence>
<evidence type="ECO:0000313" key="2">
    <source>
        <dbReference type="EMBL" id="OAQ21032.1"/>
    </source>
</evidence>
<organism evidence="2 3">
    <name type="scientific">Thermosulfurimonas dismutans</name>
    <dbReference type="NCBI Taxonomy" id="999894"/>
    <lineage>
        <taxon>Bacteria</taxon>
        <taxon>Pseudomonadati</taxon>
        <taxon>Thermodesulfobacteriota</taxon>
        <taxon>Thermodesulfobacteria</taxon>
        <taxon>Thermodesulfobacteriales</taxon>
        <taxon>Thermodesulfobacteriaceae</taxon>
        <taxon>Thermosulfurimonas</taxon>
    </lineage>
</organism>
<dbReference type="STRING" id="999894.TDIS_0958"/>
<dbReference type="PATRIC" id="fig|999894.6.peg.950"/>
<keyword evidence="3" id="KW-1185">Reference proteome</keyword>
<dbReference type="RefSeq" id="WP_068669844.1">
    <property type="nucleotide sequence ID" value="NZ_LWLG01000004.1"/>
</dbReference>
<dbReference type="SUPFAM" id="SSF49265">
    <property type="entry name" value="Fibronectin type III"/>
    <property type="match status" value="1"/>
</dbReference>
<gene>
    <name evidence="2" type="ORF">TDIS_0958</name>
</gene>
<dbReference type="OrthoDB" id="5430878at2"/>
<dbReference type="PROSITE" id="PS50853">
    <property type="entry name" value="FN3"/>
    <property type="match status" value="1"/>
</dbReference>
<dbReference type="EMBL" id="LWLG01000004">
    <property type="protein sequence ID" value="OAQ21032.1"/>
    <property type="molecule type" value="Genomic_DNA"/>
</dbReference>
<dbReference type="InterPro" id="IPR036116">
    <property type="entry name" value="FN3_sf"/>
</dbReference>
<dbReference type="Gene3D" id="2.60.40.10">
    <property type="entry name" value="Immunoglobulins"/>
    <property type="match status" value="1"/>
</dbReference>
<evidence type="ECO:0000313" key="3">
    <source>
        <dbReference type="Proteomes" id="UP000078390"/>
    </source>
</evidence>
<feature type="domain" description="Fibronectin type-III" evidence="1">
    <location>
        <begin position="31"/>
        <end position="145"/>
    </location>
</feature>
<sequence length="241" mass="28270">MFIRLFVLFLFISGVTGCGKKGPPLPPEAVRPEPPKDFRIRLEPFFAELSFKIPVENIRGQALSRIKAFRIEKRRYPAENPRLTMVQTLKIPFRGKLSEEERFYYRDRNLRPGFCYEYRVSAIKGFRSESDWTPPQKFCWFTPPKTPEGFEIKTLPLHQVFLTWKPVTRDLNDFALPGKPLYRIYRRSSRETRVFPPIPDNAFYDLSVQAGETYCYSVEPLLPYYGTLIPGFRTPEICARP</sequence>
<proteinExistence type="predicted"/>
<dbReference type="InterPro" id="IPR003961">
    <property type="entry name" value="FN3_dom"/>
</dbReference>
<reference evidence="2 3" key="1">
    <citation type="submission" date="2016-04" db="EMBL/GenBank/DDBJ databases">
        <title>Genome analysis of Thermosulfurimonas dismutans, the first thermophilic sulfur-disproportionating bacterium of the phylum Thermodesulfobacteria.</title>
        <authorList>
            <person name="Mardanov A.V."/>
            <person name="Beletsky A.V."/>
            <person name="Kadnikov V.V."/>
            <person name="Slobodkin A.I."/>
            <person name="Ravin N.V."/>
        </authorList>
    </citation>
    <scope>NUCLEOTIDE SEQUENCE [LARGE SCALE GENOMIC DNA]</scope>
    <source>
        <strain evidence="2 3">S95</strain>
    </source>
</reference>
<accession>A0A179D6F8</accession>
<dbReference type="Proteomes" id="UP000078390">
    <property type="component" value="Unassembled WGS sequence"/>
</dbReference>
<dbReference type="PROSITE" id="PS51257">
    <property type="entry name" value="PROKAR_LIPOPROTEIN"/>
    <property type="match status" value="1"/>
</dbReference>
<comment type="caution">
    <text evidence="2">The sequence shown here is derived from an EMBL/GenBank/DDBJ whole genome shotgun (WGS) entry which is preliminary data.</text>
</comment>
<protein>
    <submittedName>
        <fullName evidence="2">Fibronectin type III domain protein</fullName>
    </submittedName>
</protein>
<dbReference type="InterPro" id="IPR013783">
    <property type="entry name" value="Ig-like_fold"/>
</dbReference>
<dbReference type="AlphaFoldDB" id="A0A179D6F8"/>